<accession>A0A0E2YYU5</accession>
<evidence type="ECO:0000313" key="1">
    <source>
        <dbReference type="EMBL" id="KFI18121.1"/>
    </source>
</evidence>
<name>A0A0E2YYU5_9GAMM</name>
<comment type="caution">
    <text evidence="1">The sequence shown here is derived from an EMBL/GenBank/DDBJ whole genome shotgun (WGS) entry which is preliminary data.</text>
</comment>
<protein>
    <recommendedName>
        <fullName evidence="3">BrnT family toxin</fullName>
    </recommendedName>
</protein>
<gene>
    <name evidence="1" type="ORF">IB75_15605</name>
</gene>
<dbReference type="Proteomes" id="UP000028839">
    <property type="component" value="Unassembled WGS sequence"/>
</dbReference>
<dbReference type="InterPro" id="IPR038573">
    <property type="entry name" value="BrnT_sf"/>
</dbReference>
<dbReference type="AlphaFoldDB" id="A0A0E2YYU5"/>
<evidence type="ECO:0008006" key="3">
    <source>
        <dbReference type="Google" id="ProtNLM"/>
    </source>
</evidence>
<dbReference type="EMBL" id="JPGN01000087">
    <property type="protein sequence ID" value="KFI18121.1"/>
    <property type="molecule type" value="Genomic_DNA"/>
</dbReference>
<sequence>MIEFEWGIAKAQSNVKKHGILFEEAKSVFYDEYARQFFDEDHSESEERFILLGLSDHSRVLDQSLINLYLRDCMAAGREPDLSWK</sequence>
<proteinExistence type="predicted"/>
<dbReference type="InterPro" id="IPR007460">
    <property type="entry name" value="BrnT_toxin"/>
</dbReference>
<dbReference type="Gene3D" id="3.10.450.530">
    <property type="entry name" value="Ribonuclease toxin, BrnT, of type II toxin-antitoxin system"/>
    <property type="match status" value="1"/>
</dbReference>
<dbReference type="HOGENOM" id="CLU_2509300_0_0_6"/>
<dbReference type="OrthoDB" id="9802417at2"/>
<organism evidence="1 2">
    <name type="scientific">Nitrosococcus oceani C-27</name>
    <dbReference type="NCBI Taxonomy" id="314279"/>
    <lineage>
        <taxon>Bacteria</taxon>
        <taxon>Pseudomonadati</taxon>
        <taxon>Pseudomonadota</taxon>
        <taxon>Gammaproteobacteria</taxon>
        <taxon>Chromatiales</taxon>
        <taxon>Chromatiaceae</taxon>
        <taxon>Nitrosococcus</taxon>
    </lineage>
</organism>
<evidence type="ECO:0000313" key="2">
    <source>
        <dbReference type="Proteomes" id="UP000028839"/>
    </source>
</evidence>
<dbReference type="Pfam" id="PF04365">
    <property type="entry name" value="BrnT_toxin"/>
    <property type="match status" value="1"/>
</dbReference>
<reference evidence="1 2" key="1">
    <citation type="submission" date="2014-07" db="EMBL/GenBank/DDBJ databases">
        <title>Comparative analysis of Nitrosococcus oceani genome inventories of strains from Pacific and Atlantic gyres.</title>
        <authorList>
            <person name="Lim C.K."/>
            <person name="Wang L."/>
            <person name="Sayavedra-Soto L.A."/>
            <person name="Klotz M.G."/>
        </authorList>
    </citation>
    <scope>NUCLEOTIDE SEQUENCE [LARGE SCALE GENOMIC DNA]</scope>
    <source>
        <strain evidence="1 2">C-27</strain>
    </source>
</reference>